<comment type="similarity">
    <text evidence="5">Belongs to the metallo-dependent hydrolases superfamily. Phosphotriesterase family.</text>
</comment>
<keyword evidence="2" id="KW-0378">Hydrolase</keyword>
<feature type="region of interest" description="Disordered" evidence="6">
    <location>
        <begin position="299"/>
        <end position="320"/>
    </location>
</feature>
<dbReference type="EMBL" id="RKHL01000001">
    <property type="protein sequence ID" value="ROR80374.1"/>
    <property type="molecule type" value="Genomic_DNA"/>
</dbReference>
<feature type="binding site" evidence="4">
    <location>
        <position position="252"/>
    </location>
    <ligand>
        <name>Zn(2+)</name>
        <dbReference type="ChEBI" id="CHEBI:29105"/>
        <label>1</label>
    </ligand>
</feature>
<sequence>MTRVRLETRVIRTVLSDIDPATAGVVDSHDHLFLRTPVLVGQDLVDEPDATTAVERFAAAGGRTVVQWTPRGLGRGLPALRRISASTGVHVVAATGRHLRRVYPDGAAEPARSADELAAAFIDDVDRHGCGLIKIGVGPDRLAEDERDAVRAAAMAHHATGVPIAVHLEQGTAADLVLAALDADEVDPRSVVLGHLGRNPHVEQILEAARSGAWVCLDTPSPGHPMEYSRLARILEILIDDGHLPALLLGADTTTSASRARPEEYGPAALLTTVAPQLTQALGAEAVSTITRDNPARAWAFEPRDSTPEQKISPRLSATG</sequence>
<comment type="caution">
    <text evidence="7">The sequence shown here is derived from an EMBL/GenBank/DDBJ whole genome shotgun (WGS) entry which is preliminary data.</text>
</comment>
<evidence type="ECO:0000256" key="2">
    <source>
        <dbReference type="ARBA" id="ARBA00022801"/>
    </source>
</evidence>
<feature type="binding site" evidence="4">
    <location>
        <position position="195"/>
    </location>
    <ligand>
        <name>Zn(2+)</name>
        <dbReference type="ChEBI" id="CHEBI:29105"/>
        <label>2</label>
    </ligand>
</feature>
<dbReference type="Proteomes" id="UP000266915">
    <property type="component" value="Unassembled WGS sequence"/>
</dbReference>
<feature type="binding site" evidence="4">
    <location>
        <position position="167"/>
    </location>
    <ligand>
        <name>Zn(2+)</name>
        <dbReference type="ChEBI" id="CHEBI:29105"/>
        <label>2</label>
    </ligand>
</feature>
<dbReference type="InterPro" id="IPR001559">
    <property type="entry name" value="Phosphotriesterase"/>
</dbReference>
<dbReference type="PANTHER" id="PTHR10819">
    <property type="entry name" value="PHOSPHOTRIESTERASE-RELATED"/>
    <property type="match status" value="1"/>
</dbReference>
<name>A0A3N2BZ92_9MICO</name>
<proteinExistence type="inferred from homology"/>
<feature type="binding site" description="via carbamate group" evidence="4">
    <location>
        <position position="134"/>
    </location>
    <ligand>
        <name>Zn(2+)</name>
        <dbReference type="ChEBI" id="CHEBI:29105"/>
        <label>1</label>
    </ligand>
</feature>
<organism evidence="7 8">
    <name type="scientific">Plantibacter flavus</name>
    <dbReference type="NCBI Taxonomy" id="150123"/>
    <lineage>
        <taxon>Bacteria</taxon>
        <taxon>Bacillati</taxon>
        <taxon>Actinomycetota</taxon>
        <taxon>Actinomycetes</taxon>
        <taxon>Micrococcales</taxon>
        <taxon>Microbacteriaceae</taxon>
        <taxon>Plantibacter</taxon>
    </lineage>
</organism>
<dbReference type="PROSITE" id="PS51347">
    <property type="entry name" value="PHOSPHOTRIESTERASE_2"/>
    <property type="match status" value="1"/>
</dbReference>
<evidence type="ECO:0000256" key="5">
    <source>
        <dbReference type="PROSITE-ProRule" id="PRU00679"/>
    </source>
</evidence>
<evidence type="ECO:0000256" key="3">
    <source>
        <dbReference type="PIRSR" id="PIRSR601559-50"/>
    </source>
</evidence>
<evidence type="ECO:0000313" key="7">
    <source>
        <dbReference type="EMBL" id="ROR80374.1"/>
    </source>
</evidence>
<dbReference type="PANTHER" id="PTHR10819:SF3">
    <property type="entry name" value="PHOSPHOTRIESTERASE-RELATED PROTEIN"/>
    <property type="match status" value="1"/>
</dbReference>
<dbReference type="Gene3D" id="3.20.20.140">
    <property type="entry name" value="Metal-dependent hydrolases"/>
    <property type="match status" value="1"/>
</dbReference>
<dbReference type="Pfam" id="PF02126">
    <property type="entry name" value="PTE"/>
    <property type="match status" value="1"/>
</dbReference>
<feature type="binding site" description="via carbamate group" evidence="4">
    <location>
        <position position="134"/>
    </location>
    <ligand>
        <name>Zn(2+)</name>
        <dbReference type="ChEBI" id="CHEBI:29105"/>
        <label>2</label>
    </ligand>
</feature>
<dbReference type="GO" id="GO:0008270">
    <property type="term" value="F:zinc ion binding"/>
    <property type="evidence" value="ECO:0007669"/>
    <property type="project" value="InterPro"/>
</dbReference>
<feature type="modified residue" description="N6-carboxylysine" evidence="3 5">
    <location>
        <position position="134"/>
    </location>
</feature>
<protein>
    <submittedName>
        <fullName evidence="7">Phosphotriesterase-related protein</fullName>
    </submittedName>
</protein>
<keyword evidence="1 4" id="KW-0479">Metal-binding</keyword>
<dbReference type="PIRSF" id="PIRSF016839">
    <property type="entry name" value="PhP"/>
    <property type="match status" value="1"/>
</dbReference>
<evidence type="ECO:0000256" key="1">
    <source>
        <dbReference type="ARBA" id="ARBA00022723"/>
    </source>
</evidence>
<keyword evidence="8" id="KW-1185">Reference proteome</keyword>
<gene>
    <name evidence="7" type="ORF">EDD42_0415</name>
</gene>
<evidence type="ECO:0000313" key="8">
    <source>
        <dbReference type="Proteomes" id="UP000266915"/>
    </source>
</evidence>
<evidence type="ECO:0000256" key="6">
    <source>
        <dbReference type="SAM" id="MobiDB-lite"/>
    </source>
</evidence>
<feature type="binding site" evidence="4">
    <location>
        <position position="31"/>
    </location>
    <ligand>
        <name>Zn(2+)</name>
        <dbReference type="ChEBI" id="CHEBI:29105"/>
        <label>1</label>
    </ligand>
</feature>
<reference evidence="7 8" key="1">
    <citation type="submission" date="2018-11" db="EMBL/GenBank/DDBJ databases">
        <title>Sequencing the genomes of 1000 actinobacteria strains.</title>
        <authorList>
            <person name="Klenk H.-P."/>
        </authorList>
    </citation>
    <scope>NUCLEOTIDE SEQUENCE [LARGE SCALE GENOMIC DNA]</scope>
    <source>
        <strain evidence="7 8">DSM 14012</strain>
    </source>
</reference>
<dbReference type="AlphaFoldDB" id="A0A3N2BZ92"/>
<comment type="cofactor">
    <cofactor evidence="4">
        <name>a divalent metal cation</name>
        <dbReference type="ChEBI" id="CHEBI:60240"/>
    </cofactor>
    <text evidence="4">Binds 2 divalent metal cations per subunit.</text>
</comment>
<dbReference type="GO" id="GO:0016787">
    <property type="term" value="F:hydrolase activity"/>
    <property type="evidence" value="ECO:0007669"/>
    <property type="project" value="UniProtKB-KW"/>
</dbReference>
<dbReference type="SUPFAM" id="SSF51556">
    <property type="entry name" value="Metallo-dependent hydrolases"/>
    <property type="match status" value="1"/>
</dbReference>
<dbReference type="InterPro" id="IPR032466">
    <property type="entry name" value="Metal_Hydrolase"/>
</dbReference>
<accession>A0A3N2BZ92</accession>
<feature type="binding site" evidence="4">
    <location>
        <position position="29"/>
    </location>
    <ligand>
        <name>Zn(2+)</name>
        <dbReference type="ChEBI" id="CHEBI:29105"/>
        <label>1</label>
    </ligand>
</feature>
<evidence type="ECO:0000256" key="4">
    <source>
        <dbReference type="PIRSR" id="PIRSR601559-51"/>
    </source>
</evidence>